<keyword evidence="3" id="KW-1185">Reference proteome</keyword>
<dbReference type="InterPro" id="IPR051316">
    <property type="entry name" value="Zinc-reg_GTPase_activator"/>
</dbReference>
<dbReference type="InterPro" id="IPR003495">
    <property type="entry name" value="CobW/HypB/UreG_nucleotide-bd"/>
</dbReference>
<reference evidence="2 3" key="1">
    <citation type="submission" date="2016-10" db="EMBL/GenBank/DDBJ databases">
        <authorList>
            <person name="de Groot N.N."/>
        </authorList>
    </citation>
    <scope>NUCLEOTIDE SEQUENCE [LARGE SCALE GENOMIC DNA]</scope>
    <source>
        <strain evidence="2 3">SR12</strain>
    </source>
</reference>
<proteinExistence type="predicted"/>
<dbReference type="STRING" id="81409.SAMN04515656_10760"/>
<dbReference type="Pfam" id="PF02492">
    <property type="entry name" value="cobW"/>
    <property type="match status" value="1"/>
</dbReference>
<dbReference type="EMBL" id="FNRK01000007">
    <property type="protein sequence ID" value="SEA30114.1"/>
    <property type="molecule type" value="Genomic_DNA"/>
</dbReference>
<dbReference type="SUPFAM" id="SSF52540">
    <property type="entry name" value="P-loop containing nucleoside triphosphate hydrolases"/>
    <property type="match status" value="1"/>
</dbReference>
<evidence type="ECO:0000259" key="1">
    <source>
        <dbReference type="Pfam" id="PF02492"/>
    </source>
</evidence>
<evidence type="ECO:0000313" key="3">
    <source>
        <dbReference type="Proteomes" id="UP000199394"/>
    </source>
</evidence>
<dbReference type="Gene3D" id="3.40.50.300">
    <property type="entry name" value="P-loop containing nucleotide triphosphate hydrolases"/>
    <property type="match status" value="1"/>
</dbReference>
<organism evidence="2 3">
    <name type="scientific">Eubacterium aggregans</name>
    <dbReference type="NCBI Taxonomy" id="81409"/>
    <lineage>
        <taxon>Bacteria</taxon>
        <taxon>Bacillati</taxon>
        <taxon>Bacillota</taxon>
        <taxon>Clostridia</taxon>
        <taxon>Eubacteriales</taxon>
        <taxon>Eubacteriaceae</taxon>
        <taxon>Eubacterium</taxon>
    </lineage>
</organism>
<dbReference type="AlphaFoldDB" id="A0A1H4A3N9"/>
<gene>
    <name evidence="2" type="ORF">SAMN04515656_10760</name>
</gene>
<name>A0A1H4A3N9_9FIRM</name>
<dbReference type="RefSeq" id="WP_090306127.1">
    <property type="nucleotide sequence ID" value="NZ_FNRK01000007.1"/>
</dbReference>
<dbReference type="InterPro" id="IPR027417">
    <property type="entry name" value="P-loop_NTPase"/>
</dbReference>
<dbReference type="PANTHER" id="PTHR13748:SF62">
    <property type="entry name" value="COBW DOMAIN-CONTAINING PROTEIN"/>
    <property type="match status" value="1"/>
</dbReference>
<feature type="domain" description="CobW/HypB/UreG nucleotide-binding" evidence="1">
    <location>
        <begin position="8"/>
        <end position="175"/>
    </location>
</feature>
<protein>
    <submittedName>
        <fullName evidence="2">CobW/HypB/UreG, nucleotide-binding domain</fullName>
    </submittedName>
</protein>
<dbReference type="OrthoDB" id="9808822at2"/>
<accession>A0A1H4A3N9</accession>
<sequence length="205" mass="23296">MKSRKPTIILFTGFLGSGKTSLLLKTIDVMIAKEKKCAIIINEIGDVGIDNREMRHLGYDVWDLFGGCVCCTMKVTLEATINHLLENNPDLDYIFFEPSGMAEPESLYPAMENCGYEREEIRNVFILDPMRTGLYRVRLRELFKHSLHLAQAVVINKIDIAPEESVEEALEMVRSEVGQMPVFKLNLKDDALTDAFCTFIQREGD</sequence>
<dbReference type="Proteomes" id="UP000199394">
    <property type="component" value="Unassembled WGS sequence"/>
</dbReference>
<dbReference type="GO" id="GO:0005737">
    <property type="term" value="C:cytoplasm"/>
    <property type="evidence" value="ECO:0007669"/>
    <property type="project" value="TreeGrafter"/>
</dbReference>
<evidence type="ECO:0000313" key="2">
    <source>
        <dbReference type="EMBL" id="SEA30114.1"/>
    </source>
</evidence>
<dbReference type="PANTHER" id="PTHR13748">
    <property type="entry name" value="COBW-RELATED"/>
    <property type="match status" value="1"/>
</dbReference>